<evidence type="ECO:0000313" key="2">
    <source>
        <dbReference type="EMBL" id="NXI58302.1"/>
    </source>
</evidence>
<dbReference type="EMBL" id="VWZY01010820">
    <property type="protein sequence ID" value="NXI58302.1"/>
    <property type="molecule type" value="Genomic_DNA"/>
</dbReference>
<evidence type="ECO:0000313" key="3">
    <source>
        <dbReference type="Proteomes" id="UP000579406"/>
    </source>
</evidence>
<keyword evidence="3" id="KW-1185">Reference proteome</keyword>
<feature type="non-terminal residue" evidence="2">
    <location>
        <position position="143"/>
    </location>
</feature>
<name>A0A7K9UCK1_9AVES</name>
<feature type="non-terminal residue" evidence="2">
    <location>
        <position position="1"/>
    </location>
</feature>
<feature type="compositionally biased region" description="Polar residues" evidence="1">
    <location>
        <begin position="85"/>
        <end position="101"/>
    </location>
</feature>
<protein>
    <submittedName>
        <fullName evidence="2">CE295 protein</fullName>
    </submittedName>
</protein>
<dbReference type="AlphaFoldDB" id="A0A7K9UCK1"/>
<comment type="caution">
    <text evidence="2">The sequence shown here is derived from an EMBL/GenBank/DDBJ whole genome shotgun (WGS) entry which is preliminary data.</text>
</comment>
<organism evidence="2 3">
    <name type="scientific">Chloroceryle aenea</name>
    <name type="common">American pygmy kingfisher</name>
    <dbReference type="NCBI Taxonomy" id="176938"/>
    <lineage>
        <taxon>Eukaryota</taxon>
        <taxon>Metazoa</taxon>
        <taxon>Chordata</taxon>
        <taxon>Craniata</taxon>
        <taxon>Vertebrata</taxon>
        <taxon>Euteleostomi</taxon>
        <taxon>Archelosauria</taxon>
        <taxon>Archosauria</taxon>
        <taxon>Dinosauria</taxon>
        <taxon>Saurischia</taxon>
        <taxon>Theropoda</taxon>
        <taxon>Coelurosauria</taxon>
        <taxon>Aves</taxon>
        <taxon>Neognathae</taxon>
        <taxon>Neoaves</taxon>
        <taxon>Telluraves</taxon>
        <taxon>Coraciimorphae</taxon>
        <taxon>Coraciiformes</taxon>
        <taxon>Cerylidae</taxon>
        <taxon>Chloroceryle</taxon>
    </lineage>
</organism>
<feature type="compositionally biased region" description="Basic and acidic residues" evidence="1">
    <location>
        <begin position="103"/>
        <end position="112"/>
    </location>
</feature>
<feature type="region of interest" description="Disordered" evidence="1">
    <location>
        <begin position="74"/>
        <end position="127"/>
    </location>
</feature>
<reference evidence="2 3" key="1">
    <citation type="submission" date="2019-09" db="EMBL/GenBank/DDBJ databases">
        <title>Bird 10,000 Genomes (B10K) Project - Family phase.</title>
        <authorList>
            <person name="Zhang G."/>
        </authorList>
    </citation>
    <scope>NUCLEOTIDE SEQUENCE [LARGE SCALE GENOMIC DNA]</scope>
    <source>
        <strain evidence="2">B10K-DU-001-61</strain>
        <tissue evidence="2">Muscle</tissue>
    </source>
</reference>
<dbReference type="Proteomes" id="UP000579406">
    <property type="component" value="Unassembled WGS sequence"/>
</dbReference>
<evidence type="ECO:0000256" key="1">
    <source>
        <dbReference type="SAM" id="MobiDB-lite"/>
    </source>
</evidence>
<proteinExistence type="predicted"/>
<dbReference type="OrthoDB" id="9120473at2759"/>
<accession>A0A7K9UCK1</accession>
<sequence>ILENTVAAENVVLIHPQEQAAKIRLEEERQKWYKQIEQQKREQLALLKQIEEERTRLEADFLKIQMQTCLEEAKKKKEEEEEQGQLVQSHGVSSTDQQNCGDRSAEVEHETENTTLSETRSPREDSHLQLIHNYQQRLLQQNR</sequence>
<gene>
    <name evidence="2" type="primary">Cep295_4</name>
    <name evidence="2" type="ORF">CHLAEN_R13978</name>
</gene>